<keyword evidence="2" id="KW-0805">Transcription regulation</keyword>
<dbReference type="RefSeq" id="WP_078335170.1">
    <property type="nucleotide sequence ID" value="NZ_MAFQ01000010.1"/>
</dbReference>
<dbReference type="PANTHER" id="PTHR30346:SF0">
    <property type="entry name" value="HCA OPERON TRANSCRIPTIONAL ACTIVATOR HCAR"/>
    <property type="match status" value="1"/>
</dbReference>
<feature type="domain" description="HTH lysR-type" evidence="8">
    <location>
        <begin position="6"/>
        <end position="63"/>
    </location>
</feature>
<evidence type="ECO:0000256" key="3">
    <source>
        <dbReference type="ARBA" id="ARBA00023125"/>
    </source>
</evidence>
<dbReference type="FunFam" id="1.10.10.10:FF:000001">
    <property type="entry name" value="LysR family transcriptional regulator"/>
    <property type="match status" value="1"/>
</dbReference>
<dbReference type="AlphaFoldDB" id="A0A4R5P8C9"/>
<keyword evidence="3" id="KW-0238">DNA-binding</keyword>
<evidence type="ECO:0000256" key="1">
    <source>
        <dbReference type="ARBA" id="ARBA00009437"/>
    </source>
</evidence>
<evidence type="ECO:0000313" key="9">
    <source>
        <dbReference type="EMBL" id="TDH20129.1"/>
    </source>
</evidence>
<dbReference type="GO" id="GO:0032993">
    <property type="term" value="C:protein-DNA complex"/>
    <property type="evidence" value="ECO:0007669"/>
    <property type="project" value="TreeGrafter"/>
</dbReference>
<evidence type="ECO:0000256" key="4">
    <source>
        <dbReference type="ARBA" id="ARBA00023159"/>
    </source>
</evidence>
<dbReference type="Proteomes" id="UP000295627">
    <property type="component" value="Unassembled WGS sequence"/>
</dbReference>
<dbReference type="InterPro" id="IPR036388">
    <property type="entry name" value="WH-like_DNA-bd_sf"/>
</dbReference>
<evidence type="ECO:0000313" key="10">
    <source>
        <dbReference type="Proteomes" id="UP000295627"/>
    </source>
</evidence>
<evidence type="ECO:0000256" key="7">
    <source>
        <dbReference type="ARBA" id="ARBA00056658"/>
    </source>
</evidence>
<comment type="caution">
    <text evidence="9">The sequence shown here is derived from an EMBL/GenBank/DDBJ whole genome shotgun (WGS) entry which is preliminary data.</text>
</comment>
<dbReference type="InterPro" id="IPR000847">
    <property type="entry name" value="LysR_HTH_N"/>
</dbReference>
<gene>
    <name evidence="9" type="ORF">EJ571_15120</name>
</gene>
<keyword evidence="5" id="KW-0804">Transcription</keyword>
<dbReference type="EMBL" id="RXLR01000017">
    <property type="protein sequence ID" value="TDH20129.1"/>
    <property type="molecule type" value="Genomic_DNA"/>
</dbReference>
<evidence type="ECO:0000256" key="6">
    <source>
        <dbReference type="ARBA" id="ARBA00040885"/>
    </source>
</evidence>
<evidence type="ECO:0000256" key="5">
    <source>
        <dbReference type="ARBA" id="ARBA00023163"/>
    </source>
</evidence>
<comment type="function">
    <text evidence="7">Required for the induction the katG gene for catalase. Involved in the response to hydrogen peroxide.</text>
</comment>
<dbReference type="SUPFAM" id="SSF53850">
    <property type="entry name" value="Periplasmic binding protein-like II"/>
    <property type="match status" value="1"/>
</dbReference>
<organism evidence="9 10">
    <name type="scientific">Mycobacteroides franklinii</name>
    <dbReference type="NCBI Taxonomy" id="948102"/>
    <lineage>
        <taxon>Bacteria</taxon>
        <taxon>Bacillati</taxon>
        <taxon>Actinomycetota</taxon>
        <taxon>Actinomycetes</taxon>
        <taxon>Mycobacteriales</taxon>
        <taxon>Mycobacteriaceae</taxon>
        <taxon>Mycobacteroides</taxon>
    </lineage>
</organism>
<dbReference type="SUPFAM" id="SSF46785">
    <property type="entry name" value="Winged helix' DNA-binding domain"/>
    <property type="match status" value="1"/>
</dbReference>
<dbReference type="PANTHER" id="PTHR30346">
    <property type="entry name" value="TRANSCRIPTIONAL DUAL REGULATOR HCAR-RELATED"/>
    <property type="match status" value="1"/>
</dbReference>
<dbReference type="Gene3D" id="3.40.190.10">
    <property type="entry name" value="Periplasmic binding protein-like II"/>
    <property type="match status" value="2"/>
</dbReference>
<dbReference type="PROSITE" id="PS50931">
    <property type="entry name" value="HTH_LYSR"/>
    <property type="match status" value="1"/>
</dbReference>
<protein>
    <recommendedName>
        <fullName evidence="6">Probable hydrogen peroxide-inducible genes activator</fullName>
    </recommendedName>
</protein>
<reference evidence="9 10" key="1">
    <citation type="journal article" date="2019" name="Sci. Rep.">
        <title>Extended insight into the Mycobacterium chelonae-abscessus complex through whole genome sequencing of Mycobacterium salmoniphilum outbreak and Mycobacterium salmoniphilum-like strains.</title>
        <authorList>
            <person name="Behra P.R.K."/>
            <person name="Das S."/>
            <person name="Pettersson B.M.F."/>
            <person name="Shirreff L."/>
            <person name="DuCote T."/>
            <person name="Jacobsson K.G."/>
            <person name="Ennis D.G."/>
            <person name="Kirsebom L.A."/>
        </authorList>
    </citation>
    <scope>NUCLEOTIDE SEQUENCE [LARGE SCALE GENOMIC DNA]</scope>
    <source>
        <strain evidence="9 10">DSM 45524</strain>
    </source>
</reference>
<name>A0A4R5P8C9_9MYCO</name>
<evidence type="ECO:0000259" key="8">
    <source>
        <dbReference type="PROSITE" id="PS50931"/>
    </source>
</evidence>
<dbReference type="GO" id="GO:0003677">
    <property type="term" value="F:DNA binding"/>
    <property type="evidence" value="ECO:0007669"/>
    <property type="project" value="UniProtKB-KW"/>
</dbReference>
<dbReference type="InterPro" id="IPR005119">
    <property type="entry name" value="LysR_subst-bd"/>
</dbReference>
<comment type="similarity">
    <text evidence="1">Belongs to the LysR transcriptional regulatory family.</text>
</comment>
<keyword evidence="4" id="KW-0010">Activator</keyword>
<evidence type="ECO:0000256" key="2">
    <source>
        <dbReference type="ARBA" id="ARBA00023015"/>
    </source>
</evidence>
<sequence>MSVRSLNLDDLRCFVAVAHRLSFSQAARELHLTPSVLSRRISNAERVLSANLFVRDTRSVTLTHEGARLLPLAQEVIEKFDRMPDEISKGPLPVRKIRCGIPPWLPPVLQAKLTGFGESNTEKFKLTQAPLVSADIIDGILHERLDFGFVRPNSQATVLSYTTVWKERIGAVLSREQFASRKSIAVAELLALDYIGDRRDSDTEYRRDVETELDKHGQLKRAEFTLGDGARVKHGIAAGEAFNLAPMPSAGEPNTLEYDELVLVPISDLSFRLLTCLTYRDDTARRDRGLQDVLDTIILMFRE</sequence>
<dbReference type="InterPro" id="IPR036390">
    <property type="entry name" value="WH_DNA-bd_sf"/>
</dbReference>
<dbReference type="CDD" id="cd05466">
    <property type="entry name" value="PBP2_LTTR_substrate"/>
    <property type="match status" value="1"/>
</dbReference>
<accession>A0A4R5P8C9</accession>
<proteinExistence type="inferred from homology"/>
<dbReference type="Pfam" id="PF00126">
    <property type="entry name" value="HTH_1"/>
    <property type="match status" value="1"/>
</dbReference>
<dbReference type="GO" id="GO:0003700">
    <property type="term" value="F:DNA-binding transcription factor activity"/>
    <property type="evidence" value="ECO:0007669"/>
    <property type="project" value="InterPro"/>
</dbReference>
<dbReference type="Gene3D" id="1.10.10.10">
    <property type="entry name" value="Winged helix-like DNA-binding domain superfamily/Winged helix DNA-binding domain"/>
    <property type="match status" value="1"/>
</dbReference>
<dbReference type="Pfam" id="PF03466">
    <property type="entry name" value="LysR_substrate"/>
    <property type="match status" value="1"/>
</dbReference>